<dbReference type="InterPro" id="IPR001604">
    <property type="entry name" value="Endo_G_ENPP1-like_dom"/>
</dbReference>
<dbReference type="OrthoDB" id="5960141at2759"/>
<evidence type="ECO:0000256" key="2">
    <source>
        <dbReference type="ARBA" id="ARBA00022722"/>
    </source>
</evidence>
<dbReference type="GO" id="GO:0046872">
    <property type="term" value="F:metal ion binding"/>
    <property type="evidence" value="ECO:0007669"/>
    <property type="project" value="UniProtKB-KW"/>
</dbReference>
<evidence type="ECO:0000313" key="9">
    <source>
        <dbReference type="Proteomes" id="UP000198287"/>
    </source>
</evidence>
<keyword evidence="3" id="KW-0378">Hydrolase</keyword>
<reference evidence="8 9" key="1">
    <citation type="submission" date="2015-12" db="EMBL/GenBank/DDBJ databases">
        <title>The genome of Folsomia candida.</title>
        <authorList>
            <person name="Faddeeva A."/>
            <person name="Derks M.F."/>
            <person name="Anvar Y."/>
            <person name="Smit S."/>
            <person name="Van Straalen N."/>
            <person name="Roelofs D."/>
        </authorList>
    </citation>
    <scope>NUCLEOTIDE SEQUENCE [LARGE SCALE GENOMIC DNA]</scope>
    <source>
        <strain evidence="8 9">VU population</strain>
        <tissue evidence="8">Whole body</tissue>
    </source>
</reference>
<accession>A0A226DCA8</accession>
<proteinExistence type="inferred from homology"/>
<dbReference type="SUPFAM" id="SSF54060">
    <property type="entry name" value="His-Me finger endonucleases"/>
    <property type="match status" value="1"/>
</dbReference>
<dbReference type="InterPro" id="IPR044925">
    <property type="entry name" value="His-Me_finger_sf"/>
</dbReference>
<dbReference type="GO" id="GO:0005743">
    <property type="term" value="C:mitochondrial inner membrane"/>
    <property type="evidence" value="ECO:0007669"/>
    <property type="project" value="TreeGrafter"/>
</dbReference>
<dbReference type="PANTHER" id="PTHR13966:SF17">
    <property type="entry name" value="ENDONUCLEASE-RELATED"/>
    <property type="match status" value="1"/>
</dbReference>
<evidence type="ECO:0000256" key="4">
    <source>
        <dbReference type="PIRSR" id="PIRSR640255-1"/>
    </source>
</evidence>
<dbReference type="Proteomes" id="UP000198287">
    <property type="component" value="Unassembled WGS sequence"/>
</dbReference>
<feature type="binding site" evidence="5">
    <location>
        <position position="242"/>
    </location>
    <ligand>
        <name>Mg(2+)</name>
        <dbReference type="ChEBI" id="CHEBI:18420"/>
        <note>catalytic</note>
    </ligand>
</feature>
<dbReference type="GO" id="GO:0004521">
    <property type="term" value="F:RNA endonuclease activity"/>
    <property type="evidence" value="ECO:0007669"/>
    <property type="project" value="TreeGrafter"/>
</dbReference>
<evidence type="ECO:0000256" key="6">
    <source>
        <dbReference type="SAM" id="SignalP"/>
    </source>
</evidence>
<dbReference type="GO" id="GO:0006309">
    <property type="term" value="P:apoptotic DNA fragmentation"/>
    <property type="evidence" value="ECO:0007669"/>
    <property type="project" value="TreeGrafter"/>
</dbReference>
<keyword evidence="5" id="KW-0479">Metal-binding</keyword>
<keyword evidence="2" id="KW-0540">Nuclease</keyword>
<feature type="domain" description="DNA/RNA non-specific endonuclease/pyrophosphatase/phosphodiesterase" evidence="7">
    <location>
        <begin position="129"/>
        <end position="370"/>
    </location>
</feature>
<evidence type="ECO:0000259" key="7">
    <source>
        <dbReference type="SMART" id="SM00892"/>
    </source>
</evidence>
<evidence type="ECO:0000256" key="3">
    <source>
        <dbReference type="ARBA" id="ARBA00022759"/>
    </source>
</evidence>
<feature type="active site" description="Proton acceptor" evidence="4">
    <location>
        <position position="212"/>
    </location>
</feature>
<dbReference type="GO" id="GO:0000014">
    <property type="term" value="F:single-stranded DNA endodeoxyribonuclease activity"/>
    <property type="evidence" value="ECO:0007669"/>
    <property type="project" value="TreeGrafter"/>
</dbReference>
<dbReference type="GO" id="GO:0005634">
    <property type="term" value="C:nucleus"/>
    <property type="evidence" value="ECO:0007669"/>
    <property type="project" value="TreeGrafter"/>
</dbReference>
<comment type="caution">
    <text evidence="8">The sequence shown here is derived from an EMBL/GenBank/DDBJ whole genome shotgun (WGS) entry which is preliminary data.</text>
</comment>
<dbReference type="InterPro" id="IPR044929">
    <property type="entry name" value="DNA/RNA_non-sp_Endonuclease_sf"/>
</dbReference>
<dbReference type="Pfam" id="PF01223">
    <property type="entry name" value="Endonuclease_NS"/>
    <property type="match status" value="1"/>
</dbReference>
<dbReference type="PANTHER" id="PTHR13966">
    <property type="entry name" value="ENDONUCLEASE RELATED"/>
    <property type="match status" value="1"/>
</dbReference>
<keyword evidence="9" id="KW-1185">Reference proteome</keyword>
<keyword evidence="3" id="KW-0255">Endonuclease</keyword>
<gene>
    <name evidence="8" type="ORF">Fcan01_22753</name>
</gene>
<dbReference type="Gene3D" id="3.40.570.10">
    <property type="entry name" value="Extracellular Endonuclease, subunit A"/>
    <property type="match status" value="1"/>
</dbReference>
<dbReference type="EMBL" id="LNIX01000026">
    <property type="protein sequence ID" value="OXA42548.1"/>
    <property type="molecule type" value="Genomic_DNA"/>
</dbReference>
<evidence type="ECO:0000313" key="8">
    <source>
        <dbReference type="EMBL" id="OXA42548.1"/>
    </source>
</evidence>
<dbReference type="InterPro" id="IPR040255">
    <property type="entry name" value="Non-specific_endonuclease"/>
</dbReference>
<organism evidence="8 9">
    <name type="scientific">Folsomia candida</name>
    <name type="common">Springtail</name>
    <dbReference type="NCBI Taxonomy" id="158441"/>
    <lineage>
        <taxon>Eukaryota</taxon>
        <taxon>Metazoa</taxon>
        <taxon>Ecdysozoa</taxon>
        <taxon>Arthropoda</taxon>
        <taxon>Hexapoda</taxon>
        <taxon>Collembola</taxon>
        <taxon>Entomobryomorpha</taxon>
        <taxon>Isotomoidea</taxon>
        <taxon>Isotomidae</taxon>
        <taxon>Proisotominae</taxon>
        <taxon>Folsomia</taxon>
    </lineage>
</organism>
<dbReference type="GO" id="GO:0003676">
    <property type="term" value="F:nucleic acid binding"/>
    <property type="evidence" value="ECO:0007669"/>
    <property type="project" value="InterPro"/>
</dbReference>
<name>A0A226DCA8_FOLCA</name>
<dbReference type="STRING" id="158441.A0A226DCA8"/>
<keyword evidence="6" id="KW-0732">Signal</keyword>
<sequence>MELAKYQILFALVVLATCEKFPSQHHESCIQIFILEKPHEDEVSKSPLEYKEDGESVIWSRIPFGNETDNEIVRYKPSHALSVIPPNRIFQGSSGKLEITDNCEGESWLISAYPRKDDCVETSPSQYDSLPTYTVCFDPTLKQTLYSVGKVYGNGGLPRVGARHFEEARSLFDFKWKDMYKNQRRKLKDSVGATNYARFFPEEQQYAYSCGHLFARGDVNTRVGQAATMFHLNVAPQQGILNAGNWKIIENDVRDFLGPNTGLLKVWTGTFGLLQLPHDDGRLVDMYLGQGVPGTIPVPKFFWKLVYDIPSTKGVVIIQFNNPHATPAEIAVERIQCTDMCDRVPWLTITQPQRDNILHGYTYCCNVDEFKQIVGYPSELPAIITNY</sequence>
<dbReference type="AlphaFoldDB" id="A0A226DCA8"/>
<evidence type="ECO:0000256" key="1">
    <source>
        <dbReference type="ARBA" id="ARBA00010052"/>
    </source>
</evidence>
<protein>
    <submittedName>
        <fullName evidence="8">Nuclease EXOG, mitochondrial</fullName>
    </submittedName>
</protein>
<evidence type="ECO:0000256" key="5">
    <source>
        <dbReference type="PIRSR" id="PIRSR640255-2"/>
    </source>
</evidence>
<feature type="signal peptide" evidence="6">
    <location>
        <begin position="1"/>
        <end position="18"/>
    </location>
</feature>
<dbReference type="SMART" id="SM00892">
    <property type="entry name" value="Endonuclease_NS"/>
    <property type="match status" value="1"/>
</dbReference>
<feature type="chain" id="PRO_5012443407" evidence="6">
    <location>
        <begin position="19"/>
        <end position="387"/>
    </location>
</feature>
<comment type="similarity">
    <text evidence="1">Belongs to the DNA/RNA non-specific endonuclease family.</text>
</comment>